<protein>
    <recommendedName>
        <fullName evidence="3">Cytoplasmic protein</fullName>
    </recommendedName>
</protein>
<keyword evidence="2" id="KW-1185">Reference proteome</keyword>
<evidence type="ECO:0008006" key="3">
    <source>
        <dbReference type="Google" id="ProtNLM"/>
    </source>
</evidence>
<organism evidence="1 2">
    <name type="scientific">Cryptococcus decagattii</name>
    <dbReference type="NCBI Taxonomy" id="1859122"/>
    <lineage>
        <taxon>Eukaryota</taxon>
        <taxon>Fungi</taxon>
        <taxon>Dikarya</taxon>
        <taxon>Basidiomycota</taxon>
        <taxon>Agaricomycotina</taxon>
        <taxon>Tremellomycetes</taxon>
        <taxon>Tremellales</taxon>
        <taxon>Cryptococcaceae</taxon>
        <taxon>Cryptococcus</taxon>
        <taxon>Cryptococcus gattii species complex</taxon>
    </lineage>
</organism>
<accession>A0ABZ2B300</accession>
<evidence type="ECO:0000313" key="1">
    <source>
        <dbReference type="EMBL" id="WVO24479.1"/>
    </source>
</evidence>
<dbReference type="InterPro" id="IPR018626">
    <property type="entry name" value="LCHN/Anr2"/>
</dbReference>
<gene>
    <name evidence="1" type="ORF">IAS62_005847</name>
</gene>
<dbReference type="Pfam" id="PF09804">
    <property type="entry name" value="DENND11"/>
    <property type="match status" value="1"/>
</dbReference>
<reference evidence="1 2" key="1">
    <citation type="submission" date="2024-01" db="EMBL/GenBank/DDBJ databases">
        <title>Comparative genomics of Cryptococcus and Kwoniella reveals pathogenesis evolution and contrasting modes of karyotype evolution via chromosome fusion or intercentromeric recombination.</title>
        <authorList>
            <person name="Coelho M.A."/>
            <person name="David-Palma M."/>
            <person name="Shea T."/>
            <person name="Bowers K."/>
            <person name="McGinley-Smith S."/>
            <person name="Mohammad A.W."/>
            <person name="Gnirke A."/>
            <person name="Yurkov A.M."/>
            <person name="Nowrousian M."/>
            <person name="Sun S."/>
            <person name="Cuomo C.A."/>
            <person name="Heitman J."/>
        </authorList>
    </citation>
    <scope>NUCLEOTIDE SEQUENCE [LARGE SCALE GENOMIC DNA]</scope>
    <source>
        <strain evidence="1 2">7685027</strain>
    </source>
</reference>
<dbReference type="Proteomes" id="UP001432216">
    <property type="component" value="Chromosome 11"/>
</dbReference>
<dbReference type="EMBL" id="CP143816">
    <property type="protein sequence ID" value="WVO24479.1"/>
    <property type="molecule type" value="Genomic_DNA"/>
</dbReference>
<name>A0ABZ2B300_9TREE</name>
<proteinExistence type="predicted"/>
<evidence type="ECO:0000313" key="2">
    <source>
        <dbReference type="Proteomes" id="UP001432216"/>
    </source>
</evidence>
<dbReference type="InterPro" id="IPR053056">
    <property type="entry name" value="Lipid_Metab_Assoc_Protein"/>
</dbReference>
<dbReference type="RefSeq" id="XP_064723718.1">
    <property type="nucleotide sequence ID" value="XM_064867646.1"/>
</dbReference>
<dbReference type="GeneID" id="89992616"/>
<dbReference type="PANTHER" id="PTHR28153:SF1">
    <property type="entry name" value="DUF4484 DOMAIN-CONTAINING PROTEIN"/>
    <property type="match status" value="1"/>
</dbReference>
<sequence>MTAFPPLAAVFLTHFDDIKGQSVLYYSSLADIPAGTIEHTTLPSGLHNLSEDLICFRHHDRPGVGLFRSREKPEGENRGRGRTMGVVGVVLAEGDVSDLYSFKSALREIYDNLENLSQSPFISSAEQDGEREKVLDGLWETSRADKVDKLGTAMDGGKENELERVHKLITERGRIPAVHPIAFMPLLLGLLGPNIVPVYKAALSGQRILLYSSPPILPLGALAWNIWALSLPPQASLTHREAEISEWLGNVGLMDLDTVKANKGGWVATTSDMIFKSHTKLYDIFIDLSSNPLPPTPVSSPSSFTSPSPVILSTSTSSSNTIPLTYTLPSLPLYRSLLLLTSSPPTIHAGMWKEGGWWLIIYELLEKVWKVCVGVCGFAVGRGDVGVQGGGGGGVRLPDDEEEEQLLENAGEGDLLDLLEEAGDEAGTVQGESAPEAEEDEAVRQGRLILRQLFHHTYHLHSHLLSVLNSRPRGERSIGQLTDLEVKTLSGRWAGAQDAAFWRGVARRWGAIVDLDEE</sequence>
<dbReference type="PANTHER" id="PTHR28153">
    <property type="entry name" value="PROTEIN, PUTATIVE-RELATED"/>
    <property type="match status" value="1"/>
</dbReference>